<accession>A0A8H7VTU9</accession>
<evidence type="ECO:0000256" key="2">
    <source>
        <dbReference type="ARBA" id="ARBA00022741"/>
    </source>
</evidence>
<keyword evidence="3" id="KW-0996">Nickel insertion</keyword>
<evidence type="ECO:0000256" key="5">
    <source>
        <dbReference type="ARBA" id="ARBA00023186"/>
    </source>
</evidence>
<keyword evidence="2" id="KW-0547">Nucleotide-binding</keyword>
<dbReference type="EMBL" id="JAEPRE010000409">
    <property type="protein sequence ID" value="KAG2228578.1"/>
    <property type="molecule type" value="Genomic_DNA"/>
</dbReference>
<protein>
    <recommendedName>
        <fullName evidence="6">CobW/HypB/UreG nucleotide-binding domain-containing protein</fullName>
    </recommendedName>
</protein>
<dbReference type="Gene3D" id="3.40.50.300">
    <property type="entry name" value="P-loop containing nucleotide triphosphate hydrolases"/>
    <property type="match status" value="1"/>
</dbReference>
<dbReference type="PANTHER" id="PTHR31715">
    <property type="entry name" value="UREASE ACCESSORY PROTEIN G"/>
    <property type="match status" value="1"/>
</dbReference>
<keyword evidence="5" id="KW-0143">Chaperone</keyword>
<dbReference type="InterPro" id="IPR027417">
    <property type="entry name" value="P-loop_NTPase"/>
</dbReference>
<keyword evidence="8" id="KW-1185">Reference proteome</keyword>
<dbReference type="Proteomes" id="UP000613177">
    <property type="component" value="Unassembled WGS sequence"/>
</dbReference>
<dbReference type="GO" id="GO:0016151">
    <property type="term" value="F:nickel cation binding"/>
    <property type="evidence" value="ECO:0007669"/>
    <property type="project" value="InterPro"/>
</dbReference>
<evidence type="ECO:0000256" key="1">
    <source>
        <dbReference type="ARBA" id="ARBA00005732"/>
    </source>
</evidence>
<dbReference type="GO" id="GO:0003924">
    <property type="term" value="F:GTPase activity"/>
    <property type="evidence" value="ECO:0007669"/>
    <property type="project" value="InterPro"/>
</dbReference>
<sequence length="104" mass="11026">MPQHISNFTIIIADYIIYVIDVAGGDKVPRKGGPGITQSDLLVVNKTDLAEIIGADLNVMARDAKKMRGDGPTVFAQVKNGVGMEEIISLILGEWRASGAANAC</sequence>
<reference evidence="7" key="1">
    <citation type="submission" date="2021-01" db="EMBL/GenBank/DDBJ databases">
        <title>Metabolic potential, ecology and presence of endohyphal bacteria is reflected in genomic diversity of Mucoromycotina.</title>
        <authorList>
            <person name="Muszewska A."/>
            <person name="Okrasinska A."/>
            <person name="Steczkiewicz K."/>
            <person name="Drgas O."/>
            <person name="Orlowska M."/>
            <person name="Perlinska-Lenart U."/>
            <person name="Aleksandrzak-Piekarczyk T."/>
            <person name="Szatraj K."/>
            <person name="Zielenkiewicz U."/>
            <person name="Pilsyk S."/>
            <person name="Malc E."/>
            <person name="Mieczkowski P."/>
            <person name="Kruszewska J.S."/>
            <person name="Biernat P."/>
            <person name="Pawlowska J."/>
        </authorList>
    </citation>
    <scope>NUCLEOTIDE SEQUENCE</scope>
    <source>
        <strain evidence="7">WA0000018081</strain>
    </source>
</reference>
<evidence type="ECO:0000313" key="7">
    <source>
        <dbReference type="EMBL" id="KAG2228578.1"/>
    </source>
</evidence>
<comment type="caution">
    <text evidence="7">The sequence shown here is derived from an EMBL/GenBank/DDBJ whole genome shotgun (WGS) entry which is preliminary data.</text>
</comment>
<evidence type="ECO:0000259" key="6">
    <source>
        <dbReference type="Pfam" id="PF02492"/>
    </source>
</evidence>
<feature type="domain" description="CobW/HypB/UreG nucleotide-binding" evidence="6">
    <location>
        <begin position="13"/>
        <end position="73"/>
    </location>
</feature>
<proteinExistence type="inferred from homology"/>
<comment type="similarity">
    <text evidence="1">Belongs to the SIMIBI class G3E GTPase family. UreG subfamily.</text>
</comment>
<evidence type="ECO:0000256" key="3">
    <source>
        <dbReference type="ARBA" id="ARBA00022988"/>
    </source>
</evidence>
<dbReference type="Pfam" id="PF02492">
    <property type="entry name" value="cobW"/>
    <property type="match status" value="1"/>
</dbReference>
<dbReference type="InterPro" id="IPR004400">
    <property type="entry name" value="UreG"/>
</dbReference>
<gene>
    <name evidence="7" type="ORF">INT48_005432</name>
</gene>
<keyword evidence="4" id="KW-0342">GTP-binding</keyword>
<evidence type="ECO:0000313" key="8">
    <source>
        <dbReference type="Proteomes" id="UP000613177"/>
    </source>
</evidence>
<evidence type="ECO:0000256" key="4">
    <source>
        <dbReference type="ARBA" id="ARBA00023134"/>
    </source>
</evidence>
<dbReference type="AlphaFoldDB" id="A0A8H7VTU9"/>
<dbReference type="SUPFAM" id="SSF52540">
    <property type="entry name" value="P-loop containing nucleoside triphosphate hydrolases"/>
    <property type="match status" value="1"/>
</dbReference>
<name>A0A8H7VTU9_9FUNG</name>
<dbReference type="PANTHER" id="PTHR31715:SF0">
    <property type="entry name" value="UREASE ACCESSORY PROTEIN G"/>
    <property type="match status" value="1"/>
</dbReference>
<dbReference type="GO" id="GO:0005525">
    <property type="term" value="F:GTP binding"/>
    <property type="evidence" value="ECO:0007669"/>
    <property type="project" value="UniProtKB-KW"/>
</dbReference>
<dbReference type="GO" id="GO:0043419">
    <property type="term" value="P:urea catabolic process"/>
    <property type="evidence" value="ECO:0007669"/>
    <property type="project" value="InterPro"/>
</dbReference>
<organism evidence="7 8">
    <name type="scientific">Thamnidium elegans</name>
    <dbReference type="NCBI Taxonomy" id="101142"/>
    <lineage>
        <taxon>Eukaryota</taxon>
        <taxon>Fungi</taxon>
        <taxon>Fungi incertae sedis</taxon>
        <taxon>Mucoromycota</taxon>
        <taxon>Mucoromycotina</taxon>
        <taxon>Mucoromycetes</taxon>
        <taxon>Mucorales</taxon>
        <taxon>Mucorineae</taxon>
        <taxon>Mucoraceae</taxon>
        <taxon>Thamnidium</taxon>
    </lineage>
</organism>
<dbReference type="InterPro" id="IPR003495">
    <property type="entry name" value="CobW/HypB/UreG_nucleotide-bd"/>
</dbReference>